<dbReference type="InterPro" id="IPR012337">
    <property type="entry name" value="RNaseH-like_sf"/>
</dbReference>
<evidence type="ECO:0000313" key="1">
    <source>
        <dbReference type="EMBL" id="BBO86257.1"/>
    </source>
</evidence>
<name>A0A5K8A1A8_9BACT</name>
<reference evidence="1 2" key="1">
    <citation type="submission" date="2019-11" db="EMBL/GenBank/DDBJ databases">
        <title>Comparative genomics of hydrocarbon-degrading Desulfosarcina strains.</title>
        <authorList>
            <person name="Watanabe M."/>
            <person name="Kojima H."/>
            <person name="Fukui M."/>
        </authorList>
    </citation>
    <scope>NUCLEOTIDE SEQUENCE [LARGE SCALE GENOMIC DNA]</scope>
    <source>
        <strain evidence="1 2">28bB2T</strain>
    </source>
</reference>
<gene>
    <name evidence="1" type="ORF">DSCO28_68230</name>
</gene>
<protein>
    <recommendedName>
        <fullName evidence="3">Transposase IS4-like domain-containing protein</fullName>
    </recommendedName>
</protein>
<dbReference type="AlphaFoldDB" id="A0A5K8A1A8"/>
<accession>A0A5K8A1A8</accession>
<evidence type="ECO:0008006" key="3">
    <source>
        <dbReference type="Google" id="ProtNLM"/>
    </source>
</evidence>
<organism evidence="1 2">
    <name type="scientific">Desulfosarcina ovata subsp. sediminis</name>
    <dbReference type="NCBI Taxonomy" id="885957"/>
    <lineage>
        <taxon>Bacteria</taxon>
        <taxon>Pseudomonadati</taxon>
        <taxon>Thermodesulfobacteriota</taxon>
        <taxon>Desulfobacteria</taxon>
        <taxon>Desulfobacterales</taxon>
        <taxon>Desulfosarcinaceae</taxon>
        <taxon>Desulfosarcina</taxon>
    </lineage>
</organism>
<dbReference type="Proteomes" id="UP000425960">
    <property type="component" value="Chromosome"/>
</dbReference>
<sequence>MCLDLIWKPVGEKVRFVLVEDSAECFVLMCSDLTLPALDIVRAYSLRFKIEVSFKVLKLLMD</sequence>
<dbReference type="SUPFAM" id="SSF53098">
    <property type="entry name" value="Ribonuclease H-like"/>
    <property type="match status" value="1"/>
</dbReference>
<proteinExistence type="predicted"/>
<dbReference type="EMBL" id="AP021876">
    <property type="protein sequence ID" value="BBO86257.1"/>
    <property type="molecule type" value="Genomic_DNA"/>
</dbReference>
<dbReference type="KEGG" id="dov:DSCO28_68230"/>
<evidence type="ECO:0000313" key="2">
    <source>
        <dbReference type="Proteomes" id="UP000425960"/>
    </source>
</evidence>